<accession>A0ABR7UVL6</accession>
<feature type="chain" id="PRO_5047484792" evidence="1">
    <location>
        <begin position="22"/>
        <end position="191"/>
    </location>
</feature>
<keyword evidence="4" id="KW-1185">Reference proteome</keyword>
<sequence length="191" mass="20464">MKCYASPMALLTLFLTFFASAQDSYIGLDNKFVTLDIEESIISTTTNSGNHTTLIAALKAAGMHSILGFDGPFTVFAPSDKALNTLFANTGMDLSDTGNKSDLQALLRYHIIAGRFSASKILKELCRGEGKATFMTVQGEVLTATIDGIDIVLTDSYGNSAKIITADSDQCNGIIHEIDSVILPKTVNFLP</sequence>
<dbReference type="Proteomes" id="UP001166021">
    <property type="component" value="Unassembled WGS sequence"/>
</dbReference>
<evidence type="ECO:0000313" key="4">
    <source>
        <dbReference type="Proteomes" id="UP001166021"/>
    </source>
</evidence>
<dbReference type="InterPro" id="IPR050904">
    <property type="entry name" value="Adhesion/Biosynth-related"/>
</dbReference>
<evidence type="ECO:0000256" key="1">
    <source>
        <dbReference type="SAM" id="SignalP"/>
    </source>
</evidence>
<dbReference type="Gene3D" id="2.30.180.10">
    <property type="entry name" value="FAS1 domain"/>
    <property type="match status" value="1"/>
</dbReference>
<dbReference type="SUPFAM" id="SSF82153">
    <property type="entry name" value="FAS1 domain"/>
    <property type="match status" value="1"/>
</dbReference>
<evidence type="ECO:0000259" key="2">
    <source>
        <dbReference type="PROSITE" id="PS50213"/>
    </source>
</evidence>
<protein>
    <submittedName>
        <fullName evidence="3">Fasciclin domain-containing protein</fullName>
    </submittedName>
</protein>
<name>A0ABR7UVL6_9FLAO</name>
<dbReference type="RefSeq" id="WP_188242044.1">
    <property type="nucleotide sequence ID" value="NZ_JABTCF010000001.1"/>
</dbReference>
<proteinExistence type="predicted"/>
<dbReference type="PROSITE" id="PS50213">
    <property type="entry name" value="FAS1"/>
    <property type="match status" value="1"/>
</dbReference>
<feature type="signal peptide" evidence="1">
    <location>
        <begin position="1"/>
        <end position="21"/>
    </location>
</feature>
<dbReference type="PANTHER" id="PTHR10900:SF77">
    <property type="entry name" value="FI19380P1"/>
    <property type="match status" value="1"/>
</dbReference>
<feature type="domain" description="FAS1" evidence="2">
    <location>
        <begin position="38"/>
        <end position="182"/>
    </location>
</feature>
<dbReference type="InterPro" id="IPR000782">
    <property type="entry name" value="FAS1_domain"/>
</dbReference>
<evidence type="ECO:0000313" key="3">
    <source>
        <dbReference type="EMBL" id="MBD0776499.1"/>
    </source>
</evidence>
<organism evidence="3 4">
    <name type="scientific">Maribacter aquimaris</name>
    <dbReference type="NCBI Taxonomy" id="2737171"/>
    <lineage>
        <taxon>Bacteria</taxon>
        <taxon>Pseudomonadati</taxon>
        <taxon>Bacteroidota</taxon>
        <taxon>Flavobacteriia</taxon>
        <taxon>Flavobacteriales</taxon>
        <taxon>Flavobacteriaceae</taxon>
        <taxon>Maribacter</taxon>
    </lineage>
</organism>
<dbReference type="EMBL" id="JABTCF010000001">
    <property type="protein sequence ID" value="MBD0776499.1"/>
    <property type="molecule type" value="Genomic_DNA"/>
</dbReference>
<dbReference type="SMART" id="SM00554">
    <property type="entry name" value="FAS1"/>
    <property type="match status" value="1"/>
</dbReference>
<comment type="caution">
    <text evidence="3">The sequence shown here is derived from an EMBL/GenBank/DDBJ whole genome shotgun (WGS) entry which is preliminary data.</text>
</comment>
<keyword evidence="1" id="KW-0732">Signal</keyword>
<reference evidence="3" key="1">
    <citation type="submission" date="2020-05" db="EMBL/GenBank/DDBJ databases">
        <title>The draft genome sequence of Maribacter sp. ANRC-HE7.</title>
        <authorList>
            <person name="Mu L."/>
        </authorList>
    </citation>
    <scope>NUCLEOTIDE SEQUENCE</scope>
    <source>
        <strain evidence="3">ANRC-HE7</strain>
    </source>
</reference>
<gene>
    <name evidence="3" type="ORF">HPE56_01735</name>
</gene>
<dbReference type="Pfam" id="PF02469">
    <property type="entry name" value="Fasciclin"/>
    <property type="match status" value="1"/>
</dbReference>
<dbReference type="InterPro" id="IPR036378">
    <property type="entry name" value="FAS1_dom_sf"/>
</dbReference>
<dbReference type="PANTHER" id="PTHR10900">
    <property type="entry name" value="PERIOSTIN-RELATED"/>
    <property type="match status" value="1"/>
</dbReference>